<feature type="compositionally biased region" description="Basic and acidic residues" evidence="10">
    <location>
        <begin position="625"/>
        <end position="643"/>
    </location>
</feature>
<dbReference type="Gene3D" id="1.20.1560.10">
    <property type="entry name" value="ABC transporter type 1, transmembrane domain"/>
    <property type="match status" value="1"/>
</dbReference>
<dbReference type="EMBL" id="KQ964449">
    <property type="protein sequence ID" value="KXN72665.1"/>
    <property type="molecule type" value="Genomic_DNA"/>
</dbReference>
<dbReference type="CDD" id="cd03249">
    <property type="entry name" value="ABC_MTABC3_MDL1_MDL2"/>
    <property type="match status" value="2"/>
</dbReference>
<evidence type="ECO:0000256" key="3">
    <source>
        <dbReference type="ARBA" id="ARBA00022448"/>
    </source>
</evidence>
<feature type="transmembrane region" description="Helical" evidence="11">
    <location>
        <begin position="860"/>
        <end position="877"/>
    </location>
</feature>
<evidence type="ECO:0000256" key="4">
    <source>
        <dbReference type="ARBA" id="ARBA00022692"/>
    </source>
</evidence>
<evidence type="ECO:0000256" key="1">
    <source>
        <dbReference type="ARBA" id="ARBA00004141"/>
    </source>
</evidence>
<dbReference type="InterPro" id="IPR036640">
    <property type="entry name" value="ABC1_TM_sf"/>
</dbReference>
<accession>A0A137PCG0</accession>
<keyword evidence="4 11" id="KW-0812">Transmembrane</keyword>
<evidence type="ECO:0000256" key="6">
    <source>
        <dbReference type="ARBA" id="ARBA00022741"/>
    </source>
</evidence>
<evidence type="ECO:0000259" key="12">
    <source>
        <dbReference type="PROSITE" id="PS50893"/>
    </source>
</evidence>
<dbReference type="FunFam" id="3.40.50.300:FF:000916">
    <property type="entry name" value="ABC transporter B family member 9"/>
    <property type="match status" value="1"/>
</dbReference>
<feature type="domain" description="ABC transmembrane type-1" evidence="13">
    <location>
        <begin position="45"/>
        <end position="336"/>
    </location>
</feature>
<dbReference type="InterPro" id="IPR003439">
    <property type="entry name" value="ABC_transporter-like_ATP-bd"/>
</dbReference>
<dbReference type="GO" id="GO:0090374">
    <property type="term" value="P:oligopeptide export from mitochondrion"/>
    <property type="evidence" value="ECO:0007669"/>
    <property type="project" value="TreeGrafter"/>
</dbReference>
<evidence type="ECO:0000259" key="13">
    <source>
        <dbReference type="PROSITE" id="PS50929"/>
    </source>
</evidence>
<name>A0A137PCG0_CONC2</name>
<dbReference type="Pfam" id="PF00005">
    <property type="entry name" value="ABC_tran"/>
    <property type="match status" value="2"/>
</dbReference>
<comment type="subcellular location">
    <subcellularLocation>
        <location evidence="1">Membrane</location>
        <topology evidence="1">Multi-pass membrane protein</topology>
    </subcellularLocation>
</comment>
<feature type="region of interest" description="Disordered" evidence="10">
    <location>
        <begin position="623"/>
        <end position="650"/>
    </location>
</feature>
<feature type="transmembrane region" description="Helical" evidence="11">
    <location>
        <begin position="169"/>
        <end position="189"/>
    </location>
</feature>
<gene>
    <name evidence="14" type="ORF">CONCODRAFT_4527</name>
</gene>
<feature type="transmembrane region" description="Helical" evidence="11">
    <location>
        <begin position="95"/>
        <end position="117"/>
    </location>
</feature>
<dbReference type="Pfam" id="PF00664">
    <property type="entry name" value="ABC_membrane"/>
    <property type="match status" value="2"/>
</dbReference>
<dbReference type="GO" id="GO:0015421">
    <property type="term" value="F:ABC-type oligopeptide transporter activity"/>
    <property type="evidence" value="ECO:0007669"/>
    <property type="project" value="TreeGrafter"/>
</dbReference>
<dbReference type="SUPFAM" id="SSF90123">
    <property type="entry name" value="ABC transporter transmembrane region"/>
    <property type="match status" value="2"/>
</dbReference>
<dbReference type="InterPro" id="IPR003593">
    <property type="entry name" value="AAA+_ATPase"/>
</dbReference>
<dbReference type="PROSITE" id="PS00211">
    <property type="entry name" value="ABC_TRANSPORTER_1"/>
    <property type="match status" value="2"/>
</dbReference>
<feature type="transmembrane region" description="Helical" evidence="11">
    <location>
        <begin position="714"/>
        <end position="737"/>
    </location>
</feature>
<keyword evidence="9 11" id="KW-0472">Membrane</keyword>
<feature type="transmembrane region" description="Helical" evidence="11">
    <location>
        <begin position="757"/>
        <end position="775"/>
    </location>
</feature>
<dbReference type="InterPro" id="IPR039421">
    <property type="entry name" value="Type_1_exporter"/>
</dbReference>
<feature type="domain" description="ABC transporter" evidence="12">
    <location>
        <begin position="372"/>
        <end position="617"/>
    </location>
</feature>
<dbReference type="InterPro" id="IPR027417">
    <property type="entry name" value="P-loop_NTPase"/>
</dbReference>
<evidence type="ECO:0000256" key="10">
    <source>
        <dbReference type="SAM" id="MobiDB-lite"/>
    </source>
</evidence>
<evidence type="ECO:0000256" key="5">
    <source>
        <dbReference type="ARBA" id="ARBA00022737"/>
    </source>
</evidence>
<sequence>MSDSIKDKEPISITTSSSPDESKSAKKAYFKLLTLAEKWETIGLIFAALTAIVSGASGPLIALIFGNMYQSFIDYRAGNMGLDEFKASSHYYTLWYVYLAIIVFFTTYFTTAIFRIVGERISIRLRKLYLTSVLHQDISWFDCEGGAGGVATRTTSDILLIQDAISEKMALIILDCAACVSGYVVSLIYNWRMGLVLSFVVPGTALLVFIMEYLMTKFTDKSMEIYNEASNLAEESFSHIKTAITYNQQKKLGDKYFGFLVRAEKSTTLRAASFAIGLAIISIFVFFSYAIGFYYSGKLLFWQLASPSSVVIVINTIFLGANAFSGIGPNLQALTLALSTSNKLFETIDRPAKVHTKDDTEGIIPEKVSGRIEIKDLTFSYPSRPDVQVLKGFNLEISPFTTVALVGSSGSGKSTIIQLLERFYIAEEGSIALDGIPIPDLNVKWLRRQLGLVSQEPTLFIGTIAENIASGFAGSHLETESPEVQMEAIVEACKTANAHEFISALPKGYHTQVGERGFLLSGGQKQRIAIARAIVKDPTILLLDEATSALDSKSEAAVQLALDRASKNRTTIVIAHRLATIKNADVIVVMNEGRIIEKGTHQELMGVENGYYANLVQIQSLSESTETKKDESTKPKSAPEAHDSTQTALPQQTVRISHVSSTLPTRMSLEYINKSTHSLSLSYKEAPVTEVSTKPRSILKLAGKLLVLNKSAKIYYLGMLIGCGIIGSEPIIFETLVAHFMGELDRPGEEVLRSTEYYSILAVILGVAAGFGCFFQEMGLGKSAEMLTTQVRHLAYSTILKQEMGWFDRTENSTGVLTSLLSTDAQNIHSITGITLGVIFKVLLNLIIGVIMALCYGWKLGLVACATLPIMMVMSYLHEKAHFSFESDTESAYAKSAEIACEAVGAIRTVAALTIEKNIIDKYMEQLYHTFKVNERKTLVTAITYSSSTSLIYLITALILYYGSILFYTGEYTLEQMFTVLNVIVAGTGGTARLFVYIPDVSKAKTAANRVFDLAERVPLIKSKPSTDNKELTINGHIKFENVQFQYPTRPHIKVLRGVDLEAKPGQFIALVGSSGCGKSTTLGILQRFYDIASGSVTIDGTPIEDLPLVQLRDQIAVVSQEPSLYNLTIRENIAWGARSNGPAPTEAQIIEACKLANIHDFISKLPNGYDTNVGAMGSQLSGGQKQRIAIARALVRNPKLLLLDEATSALDAQSEKMVQEALDNASDGRTTIAVAHRLSTIKRAHVIYVFKDGKIVEQGTHSELVGLNGIYYSMVQEQNLNEEVEIEL</sequence>
<dbReference type="SUPFAM" id="SSF52540">
    <property type="entry name" value="P-loop containing nucleoside triphosphate hydrolases"/>
    <property type="match status" value="2"/>
</dbReference>
<feature type="transmembrane region" description="Helical" evidence="11">
    <location>
        <begin position="301"/>
        <end position="324"/>
    </location>
</feature>
<keyword evidence="8 11" id="KW-1133">Transmembrane helix</keyword>
<keyword evidence="5" id="KW-0677">Repeat</keyword>
<keyword evidence="7" id="KW-0067">ATP-binding</keyword>
<dbReference type="STRING" id="796925.A0A137PCG0"/>
<dbReference type="PANTHER" id="PTHR43394">
    <property type="entry name" value="ATP-DEPENDENT PERMEASE MDL1, MITOCHONDRIAL"/>
    <property type="match status" value="1"/>
</dbReference>
<keyword evidence="6" id="KW-0547">Nucleotide-binding</keyword>
<feature type="domain" description="ABC transporter" evidence="12">
    <location>
        <begin position="1038"/>
        <end position="1278"/>
    </location>
</feature>
<reference evidence="14 15" key="1">
    <citation type="journal article" date="2015" name="Genome Biol. Evol.">
        <title>Phylogenomic analyses indicate that early fungi evolved digesting cell walls of algal ancestors of land plants.</title>
        <authorList>
            <person name="Chang Y."/>
            <person name="Wang S."/>
            <person name="Sekimoto S."/>
            <person name="Aerts A.L."/>
            <person name="Choi C."/>
            <person name="Clum A."/>
            <person name="LaButti K.M."/>
            <person name="Lindquist E.A."/>
            <person name="Yee Ngan C."/>
            <person name="Ohm R.A."/>
            <person name="Salamov A.A."/>
            <person name="Grigoriev I.V."/>
            <person name="Spatafora J.W."/>
            <person name="Berbee M.L."/>
        </authorList>
    </citation>
    <scope>NUCLEOTIDE SEQUENCE [LARGE SCALE GENOMIC DNA]</scope>
    <source>
        <strain evidence="14 15">NRRL 28638</strain>
    </source>
</reference>
<dbReference type="Gene3D" id="3.40.50.300">
    <property type="entry name" value="P-loop containing nucleotide triphosphate hydrolases"/>
    <property type="match status" value="2"/>
</dbReference>
<feature type="transmembrane region" description="Helical" evidence="11">
    <location>
        <begin position="195"/>
        <end position="215"/>
    </location>
</feature>
<dbReference type="CDD" id="cd18578">
    <property type="entry name" value="ABC_6TM_Pgp_ABCB1_D2_like"/>
    <property type="match status" value="1"/>
</dbReference>
<dbReference type="PANTHER" id="PTHR43394:SF11">
    <property type="entry name" value="ATP-BINDING CASSETTE TRANSPORTER"/>
    <property type="match status" value="1"/>
</dbReference>
<dbReference type="OrthoDB" id="6500128at2759"/>
<dbReference type="GO" id="GO:0005743">
    <property type="term" value="C:mitochondrial inner membrane"/>
    <property type="evidence" value="ECO:0007669"/>
    <property type="project" value="TreeGrafter"/>
</dbReference>
<evidence type="ECO:0000256" key="9">
    <source>
        <dbReference type="ARBA" id="ARBA00023136"/>
    </source>
</evidence>
<dbReference type="CDD" id="cd18577">
    <property type="entry name" value="ABC_6TM_Pgp_ABCB1_D1_like"/>
    <property type="match status" value="1"/>
</dbReference>
<feature type="transmembrane region" description="Helical" evidence="11">
    <location>
        <begin position="976"/>
        <end position="996"/>
    </location>
</feature>
<feature type="compositionally biased region" description="Basic and acidic residues" evidence="10">
    <location>
        <begin position="1"/>
        <end position="10"/>
    </location>
</feature>
<dbReference type="PROSITE" id="PS50929">
    <property type="entry name" value="ABC_TM1F"/>
    <property type="match status" value="2"/>
</dbReference>
<dbReference type="PROSITE" id="PS50893">
    <property type="entry name" value="ABC_TRANSPORTER_2"/>
    <property type="match status" value="2"/>
</dbReference>
<dbReference type="OMA" id="ADGENRN"/>
<dbReference type="GO" id="GO:0016887">
    <property type="term" value="F:ATP hydrolysis activity"/>
    <property type="evidence" value="ECO:0007669"/>
    <property type="project" value="InterPro"/>
</dbReference>
<protein>
    <submittedName>
        <fullName evidence="14">Putative Leptomycin B resistance protein pmd1</fullName>
    </submittedName>
</protein>
<evidence type="ECO:0000256" key="8">
    <source>
        <dbReference type="ARBA" id="ARBA00022989"/>
    </source>
</evidence>
<dbReference type="FunFam" id="3.40.50.300:FF:000251">
    <property type="entry name" value="ABC transporter B family member 19"/>
    <property type="match status" value="1"/>
</dbReference>
<comment type="similarity">
    <text evidence="2">Belongs to the ABC transporter superfamily. ABCB family. Multidrug resistance exporter (TC 3.A.1.201) subfamily.</text>
</comment>
<feature type="domain" description="ABC transmembrane type-1" evidence="13">
    <location>
        <begin position="717"/>
        <end position="1003"/>
    </location>
</feature>
<evidence type="ECO:0000256" key="7">
    <source>
        <dbReference type="ARBA" id="ARBA00022840"/>
    </source>
</evidence>
<feature type="transmembrane region" description="Helical" evidence="11">
    <location>
        <begin position="831"/>
        <end position="854"/>
    </location>
</feature>
<evidence type="ECO:0000313" key="14">
    <source>
        <dbReference type="EMBL" id="KXN72665.1"/>
    </source>
</evidence>
<feature type="transmembrane region" description="Helical" evidence="11">
    <location>
        <begin position="41"/>
        <end position="65"/>
    </location>
</feature>
<evidence type="ECO:0000313" key="15">
    <source>
        <dbReference type="Proteomes" id="UP000070444"/>
    </source>
</evidence>
<dbReference type="SMART" id="SM00382">
    <property type="entry name" value="AAA"/>
    <property type="match status" value="2"/>
</dbReference>
<evidence type="ECO:0000256" key="11">
    <source>
        <dbReference type="SAM" id="Phobius"/>
    </source>
</evidence>
<feature type="transmembrane region" description="Helical" evidence="11">
    <location>
        <begin position="272"/>
        <end position="295"/>
    </location>
</feature>
<feature type="region of interest" description="Disordered" evidence="10">
    <location>
        <begin position="1"/>
        <end position="21"/>
    </location>
</feature>
<dbReference type="GO" id="GO:0005524">
    <property type="term" value="F:ATP binding"/>
    <property type="evidence" value="ECO:0007669"/>
    <property type="project" value="UniProtKB-KW"/>
</dbReference>
<proteinExistence type="inferred from homology"/>
<keyword evidence="15" id="KW-1185">Reference proteome</keyword>
<dbReference type="Proteomes" id="UP000070444">
    <property type="component" value="Unassembled WGS sequence"/>
</dbReference>
<organism evidence="14 15">
    <name type="scientific">Conidiobolus coronatus (strain ATCC 28846 / CBS 209.66 / NRRL 28638)</name>
    <name type="common">Delacroixia coronata</name>
    <dbReference type="NCBI Taxonomy" id="796925"/>
    <lineage>
        <taxon>Eukaryota</taxon>
        <taxon>Fungi</taxon>
        <taxon>Fungi incertae sedis</taxon>
        <taxon>Zoopagomycota</taxon>
        <taxon>Entomophthoromycotina</taxon>
        <taxon>Entomophthoromycetes</taxon>
        <taxon>Entomophthorales</taxon>
        <taxon>Ancylistaceae</taxon>
        <taxon>Conidiobolus</taxon>
    </lineage>
</organism>
<evidence type="ECO:0000256" key="2">
    <source>
        <dbReference type="ARBA" id="ARBA00007577"/>
    </source>
</evidence>
<dbReference type="InterPro" id="IPR011527">
    <property type="entry name" value="ABC1_TM_dom"/>
</dbReference>
<keyword evidence="3" id="KW-0813">Transport</keyword>
<dbReference type="InterPro" id="IPR017871">
    <property type="entry name" value="ABC_transporter-like_CS"/>
</dbReference>